<feature type="chain" id="PRO_5040476255" description="Peptidase S8/S53 domain-containing protein" evidence="7">
    <location>
        <begin position="16"/>
        <end position="388"/>
    </location>
</feature>
<dbReference type="GO" id="GO:0004252">
    <property type="term" value="F:serine-type endopeptidase activity"/>
    <property type="evidence" value="ECO:0007669"/>
    <property type="project" value="UniProtKB-UniRule"/>
</dbReference>
<dbReference type="InterPro" id="IPR015500">
    <property type="entry name" value="Peptidase_S8_subtilisin-rel"/>
</dbReference>
<dbReference type="Pfam" id="PF00082">
    <property type="entry name" value="Peptidase_S8"/>
    <property type="match status" value="1"/>
</dbReference>
<gene>
    <name evidence="9" type="ORF">JX265_005181</name>
</gene>
<keyword evidence="7" id="KW-0732">Signal</keyword>
<dbReference type="InterPro" id="IPR036852">
    <property type="entry name" value="Peptidase_S8/S53_dom_sf"/>
</dbReference>
<dbReference type="PROSITE" id="PS00138">
    <property type="entry name" value="SUBTILASE_SER"/>
    <property type="match status" value="1"/>
</dbReference>
<dbReference type="EMBL" id="JAFIMR010000010">
    <property type="protein sequence ID" value="KAI1873559.1"/>
    <property type="molecule type" value="Genomic_DNA"/>
</dbReference>
<evidence type="ECO:0000256" key="6">
    <source>
        <dbReference type="RuleBase" id="RU003355"/>
    </source>
</evidence>
<evidence type="ECO:0000256" key="3">
    <source>
        <dbReference type="ARBA" id="ARBA00022801"/>
    </source>
</evidence>
<evidence type="ECO:0000256" key="5">
    <source>
        <dbReference type="PROSITE-ProRule" id="PRU01240"/>
    </source>
</evidence>
<keyword evidence="3 5" id="KW-0378">Hydrolase</keyword>
<dbReference type="InterPro" id="IPR023827">
    <property type="entry name" value="Peptidase_S8_Asp-AS"/>
</dbReference>
<dbReference type="Proteomes" id="UP000829685">
    <property type="component" value="Unassembled WGS sequence"/>
</dbReference>
<sequence length="388" mass="39929">MKLLSLILAAPIALGAPILEAREDTTIPGEFIVVLKPETTSDGILSSIQSATDILGGLAPKFSYTLGNFKGYHVSAANGLIETISKLSEVAYIEPDAKVSLNALVTQSDAPWGLARISHVEPGTTEYIYDESAGEGTYSYIIDTGIYTEHPDFEGRATWGANFVEGEENVDGHGHGTHVAGTTGSATYGVAKKTNLIAVKVLSSEGSGSLSQIIAGIQWAVDDATSKGRIGKAVANMSLGSLRLFSQSVNDAAASAVEAGLFLAVAAGNDGLLAILQSPASEPSVCTVAATESNDQRASFSNWGPGVDIFAPGVDIISTWNNGSTGIISGTSMATPHVTGLGAYLLALEGERDPIALCERIQALANEGVVGLALSSNNLLAYNNAGGA</sequence>
<dbReference type="SUPFAM" id="SSF52743">
    <property type="entry name" value="Subtilisin-like"/>
    <property type="match status" value="1"/>
</dbReference>
<dbReference type="Gene3D" id="3.30.70.80">
    <property type="entry name" value="Peptidase S8 propeptide/proteinase inhibitor I9"/>
    <property type="match status" value="1"/>
</dbReference>
<comment type="similarity">
    <text evidence="1 5 6">Belongs to the peptidase S8 family.</text>
</comment>
<dbReference type="SUPFAM" id="SSF54897">
    <property type="entry name" value="Protease propeptides/inhibitors"/>
    <property type="match status" value="1"/>
</dbReference>
<evidence type="ECO:0000256" key="4">
    <source>
        <dbReference type="ARBA" id="ARBA00022825"/>
    </source>
</evidence>
<keyword evidence="10" id="KW-1185">Reference proteome</keyword>
<dbReference type="OrthoDB" id="206201at2759"/>
<keyword evidence="2 5" id="KW-0645">Protease</keyword>
<dbReference type="GO" id="GO:0006508">
    <property type="term" value="P:proteolysis"/>
    <property type="evidence" value="ECO:0007669"/>
    <property type="project" value="UniProtKB-KW"/>
</dbReference>
<reference evidence="9" key="1">
    <citation type="submission" date="2021-03" db="EMBL/GenBank/DDBJ databases">
        <title>Revisited historic fungal species revealed as producer of novel bioactive compounds through whole genome sequencing and comparative genomics.</title>
        <authorList>
            <person name="Vignolle G.A."/>
            <person name="Hochenegger N."/>
            <person name="Mach R.L."/>
            <person name="Mach-Aigner A.R."/>
            <person name="Javad Rahimi M."/>
            <person name="Salim K.A."/>
            <person name="Chan C.M."/>
            <person name="Lim L.B.L."/>
            <person name="Cai F."/>
            <person name="Druzhinina I.S."/>
            <person name="U'Ren J.M."/>
            <person name="Derntl C."/>
        </authorList>
    </citation>
    <scope>NUCLEOTIDE SEQUENCE</scope>
    <source>
        <strain evidence="9">TUCIM 5799</strain>
    </source>
</reference>
<accession>A0A9P9WPE1</accession>
<dbReference type="CDD" id="cd04077">
    <property type="entry name" value="Peptidases_S8_PCSK9_ProteinaseK_like"/>
    <property type="match status" value="1"/>
</dbReference>
<dbReference type="InterPro" id="IPR050131">
    <property type="entry name" value="Peptidase_S8_subtilisin-like"/>
</dbReference>
<feature type="active site" description="Charge relay system" evidence="5">
    <location>
        <position position="332"/>
    </location>
</feature>
<comment type="caution">
    <text evidence="9">The sequence shown here is derived from an EMBL/GenBank/DDBJ whole genome shotgun (WGS) entry which is preliminary data.</text>
</comment>
<dbReference type="PROSITE" id="PS51892">
    <property type="entry name" value="SUBTILASE"/>
    <property type="match status" value="1"/>
</dbReference>
<evidence type="ECO:0000313" key="10">
    <source>
        <dbReference type="Proteomes" id="UP000829685"/>
    </source>
</evidence>
<dbReference type="FunFam" id="3.40.50.200:FF:000007">
    <property type="entry name" value="Subtilisin-like serine protease"/>
    <property type="match status" value="1"/>
</dbReference>
<dbReference type="PROSITE" id="PS00136">
    <property type="entry name" value="SUBTILASE_ASP"/>
    <property type="match status" value="1"/>
</dbReference>
<dbReference type="AlphaFoldDB" id="A0A9P9WPE1"/>
<dbReference type="PANTHER" id="PTHR43806">
    <property type="entry name" value="PEPTIDASE S8"/>
    <property type="match status" value="1"/>
</dbReference>
<keyword evidence="4 5" id="KW-0720">Serine protease</keyword>
<dbReference type="Gene3D" id="3.40.50.200">
    <property type="entry name" value="Peptidase S8/S53 domain"/>
    <property type="match status" value="1"/>
</dbReference>
<evidence type="ECO:0000256" key="2">
    <source>
        <dbReference type="ARBA" id="ARBA00022670"/>
    </source>
</evidence>
<feature type="active site" description="Charge relay system" evidence="5">
    <location>
        <position position="175"/>
    </location>
</feature>
<feature type="signal peptide" evidence="7">
    <location>
        <begin position="1"/>
        <end position="15"/>
    </location>
</feature>
<evidence type="ECO:0000259" key="8">
    <source>
        <dbReference type="Pfam" id="PF00082"/>
    </source>
</evidence>
<evidence type="ECO:0000256" key="7">
    <source>
        <dbReference type="SAM" id="SignalP"/>
    </source>
</evidence>
<dbReference type="InterPro" id="IPR034193">
    <property type="entry name" value="PCSK9_ProteinaseK-like"/>
</dbReference>
<feature type="active site" description="Charge relay system" evidence="5">
    <location>
        <position position="143"/>
    </location>
</feature>
<name>A0A9P9WPE1_9PEZI</name>
<feature type="domain" description="Peptidase S8/S53" evidence="8">
    <location>
        <begin position="141"/>
        <end position="347"/>
    </location>
</feature>
<dbReference type="PANTHER" id="PTHR43806:SF58">
    <property type="entry name" value="ALKALINE PROTEASE 1-RELATED"/>
    <property type="match status" value="1"/>
</dbReference>
<organism evidence="9 10">
    <name type="scientific">Neoarthrinium moseri</name>
    <dbReference type="NCBI Taxonomy" id="1658444"/>
    <lineage>
        <taxon>Eukaryota</taxon>
        <taxon>Fungi</taxon>
        <taxon>Dikarya</taxon>
        <taxon>Ascomycota</taxon>
        <taxon>Pezizomycotina</taxon>
        <taxon>Sordariomycetes</taxon>
        <taxon>Xylariomycetidae</taxon>
        <taxon>Amphisphaeriales</taxon>
        <taxon>Apiosporaceae</taxon>
        <taxon>Neoarthrinium</taxon>
    </lineage>
</organism>
<dbReference type="PRINTS" id="PR00723">
    <property type="entry name" value="SUBTILISIN"/>
</dbReference>
<protein>
    <recommendedName>
        <fullName evidence="8">Peptidase S8/S53 domain-containing protein</fullName>
    </recommendedName>
</protein>
<evidence type="ECO:0000256" key="1">
    <source>
        <dbReference type="ARBA" id="ARBA00011073"/>
    </source>
</evidence>
<dbReference type="InterPro" id="IPR000209">
    <property type="entry name" value="Peptidase_S8/S53_dom"/>
</dbReference>
<evidence type="ECO:0000313" key="9">
    <source>
        <dbReference type="EMBL" id="KAI1873559.1"/>
    </source>
</evidence>
<dbReference type="InterPro" id="IPR037045">
    <property type="entry name" value="S8pro/Inhibitor_I9_sf"/>
</dbReference>
<dbReference type="InterPro" id="IPR023828">
    <property type="entry name" value="Peptidase_S8_Ser-AS"/>
</dbReference>
<proteinExistence type="inferred from homology"/>